<dbReference type="GO" id="GO:0046872">
    <property type="term" value="F:metal ion binding"/>
    <property type="evidence" value="ECO:0007669"/>
    <property type="project" value="UniProtKB-KW"/>
</dbReference>
<dbReference type="GO" id="GO:0006107">
    <property type="term" value="P:oxaloacetate metabolic process"/>
    <property type="evidence" value="ECO:0007669"/>
    <property type="project" value="UniProtKB-ARBA"/>
</dbReference>
<evidence type="ECO:0000313" key="7">
    <source>
        <dbReference type="EMBL" id="LAC26817.1"/>
    </source>
</evidence>
<accession>A0A6A7G6P7</accession>
<feature type="domain" description="Fumarylacetoacetase-like C-terminal" evidence="6">
    <location>
        <begin position="96"/>
        <end position="321"/>
    </location>
</feature>
<dbReference type="InterPro" id="IPR011234">
    <property type="entry name" value="Fumarylacetoacetase-like_C"/>
</dbReference>
<protein>
    <recommendedName>
        <fullName evidence="5">oxaloacetate tautomerase</fullName>
        <ecNumber evidence="5">5.3.2.2</ecNumber>
    </recommendedName>
    <alternativeName>
        <fullName evidence="3">Fumarylacetoacetate hydrolase domain-containing protein 1</fullName>
    </alternativeName>
</protein>
<evidence type="ECO:0000259" key="6">
    <source>
        <dbReference type="Pfam" id="PF01557"/>
    </source>
</evidence>
<dbReference type="AlphaFoldDB" id="A0A6A7G6P7"/>
<proteinExistence type="evidence at transcript level"/>
<keyword evidence="7" id="KW-0413">Isomerase</keyword>
<dbReference type="InterPro" id="IPR036663">
    <property type="entry name" value="Fumarylacetoacetase_C_sf"/>
</dbReference>
<dbReference type="EC" id="5.3.2.2" evidence="5"/>
<sequence>MSFVFRAKSQHRFRFRFRKLFLSRSFSSSTEFSRFVRFLDENGKERIGAPMHRSGESDGEPTHAQLIEGAAHSLTDRICTISKFLPPLPLLPVPMIFAVGLNYRAHVSETLTDENAQKADWREPSNPIIFGKNPNAIVAHRDDIIIPKVCVDVNPNEPAVDFESELAVIIGRPALDVSEEDALSYVFGYTIANDVSARDWQLRKDLGEGQWIRGKSFNSFCPLGPVTVLPSGFPNGIDNLRISSHLNGEEMQNSSTSQMIFSTAKLISFLSQDTTLLPGTVILTGTPEGVGFVRDPKVFLKPNDTISCEIENIGRLENSVVSKS</sequence>
<dbReference type="PANTHER" id="PTHR11820:SF7">
    <property type="entry name" value="ACYLPYRUVASE FAHD1, MITOCHONDRIAL"/>
    <property type="match status" value="1"/>
</dbReference>
<dbReference type="GO" id="GO:0018773">
    <property type="term" value="F:acetylpyruvate hydrolase activity"/>
    <property type="evidence" value="ECO:0007669"/>
    <property type="project" value="TreeGrafter"/>
</dbReference>
<organism evidence="7">
    <name type="scientific">Hirondellea gigas</name>
    <dbReference type="NCBI Taxonomy" id="1518452"/>
    <lineage>
        <taxon>Eukaryota</taxon>
        <taxon>Metazoa</taxon>
        <taxon>Ecdysozoa</taxon>
        <taxon>Arthropoda</taxon>
        <taxon>Crustacea</taxon>
        <taxon>Multicrustacea</taxon>
        <taxon>Malacostraca</taxon>
        <taxon>Eumalacostraca</taxon>
        <taxon>Peracarida</taxon>
        <taxon>Amphipoda</taxon>
        <taxon>Amphilochidea</taxon>
        <taxon>Lysianassida</taxon>
        <taxon>Lysianassidira</taxon>
        <taxon>Lysianassoidea</taxon>
        <taxon>Lysianassidae</taxon>
        <taxon>Hirondellea</taxon>
    </lineage>
</organism>
<dbReference type="Pfam" id="PF01557">
    <property type="entry name" value="FAA_hydrolase"/>
    <property type="match status" value="1"/>
</dbReference>
<dbReference type="SUPFAM" id="SSF56529">
    <property type="entry name" value="FAH"/>
    <property type="match status" value="1"/>
</dbReference>
<evidence type="ECO:0000256" key="1">
    <source>
        <dbReference type="ARBA" id="ARBA00010211"/>
    </source>
</evidence>
<comment type="similarity">
    <text evidence="1">Belongs to the FAH family.</text>
</comment>
<dbReference type="Gene3D" id="3.90.850.10">
    <property type="entry name" value="Fumarylacetoacetase-like, C-terminal domain"/>
    <property type="match status" value="1"/>
</dbReference>
<evidence type="ECO:0000256" key="5">
    <source>
        <dbReference type="ARBA" id="ARBA00044973"/>
    </source>
</evidence>
<evidence type="ECO:0000256" key="2">
    <source>
        <dbReference type="ARBA" id="ARBA00022723"/>
    </source>
</evidence>
<keyword evidence="2" id="KW-0479">Metal-binding</keyword>
<dbReference type="PANTHER" id="PTHR11820">
    <property type="entry name" value="ACYLPYRUVASE"/>
    <property type="match status" value="1"/>
</dbReference>
<reference evidence="7" key="1">
    <citation type="submission" date="2017-11" db="EMBL/GenBank/DDBJ databases">
        <title>The sensing device of the deep-sea amphipod.</title>
        <authorList>
            <person name="Kobayashi H."/>
            <person name="Nagahama T."/>
            <person name="Arai W."/>
            <person name="Sasagawa Y."/>
            <person name="Umeda M."/>
            <person name="Hayashi T."/>
            <person name="Nikaido I."/>
            <person name="Watanabe H."/>
            <person name="Oguri K."/>
            <person name="Kitazato H."/>
            <person name="Fujioka K."/>
            <person name="Kido Y."/>
            <person name="Takami H."/>
        </authorList>
    </citation>
    <scope>NUCLEOTIDE SEQUENCE</scope>
    <source>
        <tissue evidence="7">Whole body</tissue>
    </source>
</reference>
<dbReference type="FunFam" id="3.90.850.10:FF:000002">
    <property type="entry name" value="2-hydroxyhepta-2,4-diene-1,7-dioate isomerase"/>
    <property type="match status" value="1"/>
</dbReference>
<dbReference type="GO" id="GO:0050163">
    <property type="term" value="F:oxaloacetate tautomerase activity"/>
    <property type="evidence" value="ECO:0007669"/>
    <property type="project" value="UniProtKB-EC"/>
</dbReference>
<comment type="catalytic activity">
    <reaction evidence="4">
        <text>oxaloacetate = enol-oxaloacetate</text>
        <dbReference type="Rhea" id="RHEA:16021"/>
        <dbReference type="ChEBI" id="CHEBI:16452"/>
        <dbReference type="ChEBI" id="CHEBI:17479"/>
        <dbReference type="EC" id="5.3.2.2"/>
    </reaction>
    <physiologicalReaction direction="right-to-left" evidence="4">
        <dbReference type="Rhea" id="RHEA:16023"/>
    </physiologicalReaction>
</comment>
<dbReference type="EMBL" id="IACT01007703">
    <property type="protein sequence ID" value="LAC26817.1"/>
    <property type="molecule type" value="mRNA"/>
</dbReference>
<name>A0A6A7G6P7_9CRUS</name>
<evidence type="ECO:0000256" key="3">
    <source>
        <dbReference type="ARBA" id="ARBA00042340"/>
    </source>
</evidence>
<evidence type="ECO:0000256" key="4">
    <source>
        <dbReference type="ARBA" id="ARBA00044911"/>
    </source>
</evidence>